<comment type="caution">
    <text evidence="9">The sequence shown here is derived from an EMBL/GenBank/DDBJ whole genome shotgun (WGS) entry which is preliminary data.</text>
</comment>
<dbReference type="Pfam" id="PF21338">
    <property type="entry name" value="Top1B_N_bact"/>
    <property type="match status" value="1"/>
</dbReference>
<comment type="similarity">
    <text evidence="2">Belongs to the type IB topoisomerase family.</text>
</comment>
<evidence type="ECO:0000313" key="10">
    <source>
        <dbReference type="Proteomes" id="UP000753802"/>
    </source>
</evidence>
<gene>
    <name evidence="9" type="ORF">GWC95_11350</name>
</gene>
<dbReference type="SUPFAM" id="SSF55869">
    <property type="entry name" value="DNA topoisomerase I domain"/>
    <property type="match status" value="1"/>
</dbReference>
<dbReference type="PROSITE" id="PS52038">
    <property type="entry name" value="TOPO_IB_2"/>
    <property type="match status" value="1"/>
</dbReference>
<dbReference type="EMBL" id="JAACJS010000015">
    <property type="protein sequence ID" value="NCI50522.1"/>
    <property type="molecule type" value="Genomic_DNA"/>
</dbReference>
<proteinExistence type="inferred from homology"/>
<dbReference type="InterPro" id="IPR035447">
    <property type="entry name" value="DNA_topo_I_N_sf"/>
</dbReference>
<evidence type="ECO:0000256" key="5">
    <source>
        <dbReference type="ARBA" id="ARBA00023125"/>
    </source>
</evidence>
<protein>
    <recommendedName>
        <fullName evidence="3">DNA topoisomerase</fullName>
        <ecNumber evidence="3">5.6.2.1</ecNumber>
    </recommendedName>
</protein>
<name>A0ABW9ZTR8_9BACT</name>
<dbReference type="RefSeq" id="WP_161818841.1">
    <property type="nucleotide sequence ID" value="NZ_JAACJS010000015.1"/>
</dbReference>
<sequence>METVKLSHKKHINLVKDYAKTAAAARLVYVNDTEPGIERLRKGKGFAYVLGTNPVKDKHEIERIRKLAIPPAWEKVWICTKANGHIQATGFDARNRKQYRYHPLWGMLRNETKFHKLLEFGKQLPALRLQLENDLQQKELNDKKVIAAVISLMERTYIRIGNAEYEKQNGSHGLTTLHDEHVDIKGAALSFSFKGKKGIYHEVSLKNKRLARVVKQCRDIPGDELFQYYDADGNTHAIDSGMVNQYIKEFSGGDFTAKDFRTWAGCLNLLRAFKNIGLYENTTQCKQNINQALDYVSTRLGNTRTVCKKYYVHPGIIRLYEEDKMKAYLKELDGIETPDGVTGLTRDEKILMKLLAVV</sequence>
<keyword evidence="5" id="KW-0238">DNA-binding</keyword>
<accession>A0ABW9ZTR8</accession>
<dbReference type="PRINTS" id="PR00416">
    <property type="entry name" value="EUTPISMRASEI"/>
</dbReference>
<keyword evidence="6" id="KW-0413">Isomerase</keyword>
<dbReference type="InterPro" id="IPR013500">
    <property type="entry name" value="TopoI_cat_euk"/>
</dbReference>
<dbReference type="SUPFAM" id="SSF56349">
    <property type="entry name" value="DNA breaking-rejoining enzymes"/>
    <property type="match status" value="1"/>
</dbReference>
<evidence type="ECO:0000256" key="2">
    <source>
        <dbReference type="ARBA" id="ARBA00006645"/>
    </source>
</evidence>
<dbReference type="Pfam" id="PF01028">
    <property type="entry name" value="Topoisom_I"/>
    <property type="match status" value="1"/>
</dbReference>
<dbReference type="Gene3D" id="3.90.15.10">
    <property type="entry name" value="Topoisomerase I, Chain A, domain 3"/>
    <property type="match status" value="1"/>
</dbReference>
<dbReference type="InterPro" id="IPR049331">
    <property type="entry name" value="Top1B_N_bact"/>
</dbReference>
<dbReference type="InterPro" id="IPR001631">
    <property type="entry name" value="TopoI"/>
</dbReference>
<dbReference type="Gene3D" id="3.30.66.10">
    <property type="entry name" value="DNA topoisomerase I domain"/>
    <property type="match status" value="1"/>
</dbReference>
<reference evidence="9 10" key="1">
    <citation type="submission" date="2020-01" db="EMBL/GenBank/DDBJ databases">
        <title>Genome analysis.</title>
        <authorList>
            <person name="Wu S."/>
            <person name="Wang G."/>
        </authorList>
    </citation>
    <scope>NUCLEOTIDE SEQUENCE [LARGE SCALE GENOMIC DNA]</scope>
    <source>
        <strain evidence="9 10">SYL130</strain>
    </source>
</reference>
<dbReference type="InterPro" id="IPR011010">
    <property type="entry name" value="DNA_brk_join_enz"/>
</dbReference>
<keyword evidence="10" id="KW-1185">Reference proteome</keyword>
<evidence type="ECO:0000256" key="3">
    <source>
        <dbReference type="ARBA" id="ARBA00012891"/>
    </source>
</evidence>
<organism evidence="9 10">
    <name type="scientific">Sediminibacterium roseum</name>
    <dbReference type="NCBI Taxonomy" id="1978412"/>
    <lineage>
        <taxon>Bacteria</taxon>
        <taxon>Pseudomonadati</taxon>
        <taxon>Bacteroidota</taxon>
        <taxon>Chitinophagia</taxon>
        <taxon>Chitinophagales</taxon>
        <taxon>Chitinophagaceae</taxon>
        <taxon>Sediminibacterium</taxon>
    </lineage>
</organism>
<evidence type="ECO:0000313" key="9">
    <source>
        <dbReference type="EMBL" id="NCI50522.1"/>
    </source>
</evidence>
<keyword evidence="4" id="KW-0799">Topoisomerase</keyword>
<comment type="catalytic activity">
    <reaction evidence="1">
        <text>ATP-independent breakage of single-stranded DNA, followed by passage and rejoining.</text>
        <dbReference type="EC" id="5.6.2.1"/>
    </reaction>
</comment>
<dbReference type="EC" id="5.6.2.1" evidence="3"/>
<dbReference type="InterPro" id="IPR014711">
    <property type="entry name" value="TopoI_cat_a-hlx-sub_euk"/>
</dbReference>
<evidence type="ECO:0000256" key="6">
    <source>
        <dbReference type="ARBA" id="ARBA00023235"/>
    </source>
</evidence>
<dbReference type="Gene3D" id="1.10.132.120">
    <property type="match status" value="1"/>
</dbReference>
<evidence type="ECO:0000259" key="8">
    <source>
        <dbReference type="Pfam" id="PF21338"/>
    </source>
</evidence>
<evidence type="ECO:0000256" key="4">
    <source>
        <dbReference type="ARBA" id="ARBA00023029"/>
    </source>
</evidence>
<feature type="domain" description="DNA topoisomerase I catalytic core eukaryotic-type" evidence="7">
    <location>
        <begin position="109"/>
        <end position="328"/>
    </location>
</feature>
<dbReference type="Proteomes" id="UP000753802">
    <property type="component" value="Unassembled WGS sequence"/>
</dbReference>
<evidence type="ECO:0000256" key="1">
    <source>
        <dbReference type="ARBA" id="ARBA00000213"/>
    </source>
</evidence>
<feature type="domain" description="DNA topoisomerase IB N-terminal" evidence="8">
    <location>
        <begin position="46"/>
        <end position="92"/>
    </location>
</feature>
<evidence type="ECO:0000259" key="7">
    <source>
        <dbReference type="Pfam" id="PF01028"/>
    </source>
</evidence>